<feature type="transmembrane region" description="Helical" evidence="1">
    <location>
        <begin position="20"/>
        <end position="43"/>
    </location>
</feature>
<keyword evidence="3" id="KW-1185">Reference proteome</keyword>
<evidence type="ECO:0000313" key="3">
    <source>
        <dbReference type="Proteomes" id="UP000799436"/>
    </source>
</evidence>
<dbReference type="EMBL" id="ML995842">
    <property type="protein sequence ID" value="KAF2768607.1"/>
    <property type="molecule type" value="Genomic_DNA"/>
</dbReference>
<name>A0A6G1L6V8_9PEZI</name>
<proteinExistence type="predicted"/>
<accession>A0A6G1L6V8</accession>
<evidence type="ECO:0000256" key="1">
    <source>
        <dbReference type="SAM" id="Phobius"/>
    </source>
</evidence>
<keyword evidence="1" id="KW-0812">Transmembrane</keyword>
<keyword evidence="1" id="KW-0472">Membrane</keyword>
<dbReference type="AlphaFoldDB" id="A0A6G1L6V8"/>
<gene>
    <name evidence="2" type="ORF">EJ03DRAFT_115311</name>
</gene>
<reference evidence="2" key="1">
    <citation type="journal article" date="2020" name="Stud. Mycol.">
        <title>101 Dothideomycetes genomes: a test case for predicting lifestyles and emergence of pathogens.</title>
        <authorList>
            <person name="Haridas S."/>
            <person name="Albert R."/>
            <person name="Binder M."/>
            <person name="Bloem J."/>
            <person name="Labutti K."/>
            <person name="Salamov A."/>
            <person name="Andreopoulos B."/>
            <person name="Baker S."/>
            <person name="Barry K."/>
            <person name="Bills G."/>
            <person name="Bluhm B."/>
            <person name="Cannon C."/>
            <person name="Castanera R."/>
            <person name="Culley D."/>
            <person name="Daum C."/>
            <person name="Ezra D."/>
            <person name="Gonzalez J."/>
            <person name="Henrissat B."/>
            <person name="Kuo A."/>
            <person name="Liang C."/>
            <person name="Lipzen A."/>
            <person name="Lutzoni F."/>
            <person name="Magnuson J."/>
            <person name="Mondo S."/>
            <person name="Nolan M."/>
            <person name="Ohm R."/>
            <person name="Pangilinan J."/>
            <person name="Park H.-J."/>
            <person name="Ramirez L."/>
            <person name="Alfaro M."/>
            <person name="Sun H."/>
            <person name="Tritt A."/>
            <person name="Yoshinaga Y."/>
            <person name="Zwiers L.-H."/>
            <person name="Turgeon B."/>
            <person name="Goodwin S."/>
            <person name="Spatafora J."/>
            <person name="Crous P."/>
            <person name="Grigoriev I."/>
        </authorList>
    </citation>
    <scope>NUCLEOTIDE SEQUENCE</scope>
    <source>
        <strain evidence="2">CBS 116005</strain>
    </source>
</reference>
<organism evidence="2 3">
    <name type="scientific">Teratosphaeria nubilosa</name>
    <dbReference type="NCBI Taxonomy" id="161662"/>
    <lineage>
        <taxon>Eukaryota</taxon>
        <taxon>Fungi</taxon>
        <taxon>Dikarya</taxon>
        <taxon>Ascomycota</taxon>
        <taxon>Pezizomycotina</taxon>
        <taxon>Dothideomycetes</taxon>
        <taxon>Dothideomycetidae</taxon>
        <taxon>Mycosphaerellales</taxon>
        <taxon>Teratosphaeriaceae</taxon>
        <taxon>Teratosphaeria</taxon>
    </lineage>
</organism>
<sequence length="288" mass="32162">MVETYATLTGPNSIARICRLLLLCLPLAFCGSFLTCLPHALGLLPVPRLTRLFSPKQALKNSILGKILLNLAILLVRDLGISIEGRQSLDGFDNEEVLASIQQLPASRQLLDSDRGIAHLRRNLLTQRENSQCHVKSASEREDLHCEFQVRLAESGESHNGLVILILVGVDECYQDSNRHIGRVAVHKANLLRQMVIEYRLARVCGHVALRQLRPSVADEALESTDVEIAYDYTAIWRVDVDVQDNLLWLLRRRGRLSALSYLDDLDGGFCCGSLFATEVGFAHLDRV</sequence>
<protein>
    <submittedName>
        <fullName evidence="2">Uncharacterized protein</fullName>
    </submittedName>
</protein>
<evidence type="ECO:0000313" key="2">
    <source>
        <dbReference type="EMBL" id="KAF2768607.1"/>
    </source>
</evidence>
<dbReference type="Proteomes" id="UP000799436">
    <property type="component" value="Unassembled WGS sequence"/>
</dbReference>
<keyword evidence="1" id="KW-1133">Transmembrane helix</keyword>